<evidence type="ECO:0000313" key="2">
    <source>
        <dbReference type="EMBL" id="BCB83224.1"/>
    </source>
</evidence>
<dbReference type="InterPro" id="IPR053146">
    <property type="entry name" value="QDO-like"/>
</dbReference>
<dbReference type="PANTHER" id="PTHR36440:SF1">
    <property type="entry name" value="PUTATIVE (AFU_ORTHOLOGUE AFUA_8G07350)-RELATED"/>
    <property type="match status" value="1"/>
</dbReference>
<dbReference type="InterPro" id="IPR011051">
    <property type="entry name" value="RmlC_Cupin_sf"/>
</dbReference>
<dbReference type="KEGG" id="psuu:Psuf_005370"/>
<dbReference type="RefSeq" id="WP_173153399.1">
    <property type="nucleotide sequence ID" value="NZ_AP022871.1"/>
</dbReference>
<protein>
    <recommendedName>
        <fullName evidence="1">Cupin type-2 domain-containing protein</fullName>
    </recommendedName>
</protein>
<dbReference type="Proteomes" id="UP000503011">
    <property type="component" value="Chromosome"/>
</dbReference>
<dbReference type="InterPro" id="IPR014710">
    <property type="entry name" value="RmlC-like_jellyroll"/>
</dbReference>
<dbReference type="EMBL" id="AP022871">
    <property type="protein sequence ID" value="BCB83224.1"/>
    <property type="molecule type" value="Genomic_DNA"/>
</dbReference>
<keyword evidence="3" id="KW-1185">Reference proteome</keyword>
<dbReference type="SUPFAM" id="SSF51182">
    <property type="entry name" value="RmlC-like cupins"/>
    <property type="match status" value="1"/>
</dbReference>
<dbReference type="InterPro" id="IPR013096">
    <property type="entry name" value="Cupin_2"/>
</dbReference>
<name>A0A6F8YAR5_9ACTN</name>
<reference evidence="2 3" key="1">
    <citation type="submission" date="2020-03" db="EMBL/GenBank/DDBJ databases">
        <title>Whole genome shotgun sequence of Phytohabitans suffuscus NBRC 105367.</title>
        <authorList>
            <person name="Komaki H."/>
            <person name="Tamura T."/>
        </authorList>
    </citation>
    <scope>NUCLEOTIDE SEQUENCE [LARGE SCALE GENOMIC DNA]</scope>
    <source>
        <strain evidence="2 3">NBRC 105367</strain>
    </source>
</reference>
<dbReference type="PANTHER" id="PTHR36440">
    <property type="entry name" value="PUTATIVE (AFU_ORTHOLOGUE AFUA_8G07350)-RELATED"/>
    <property type="match status" value="1"/>
</dbReference>
<feature type="domain" description="Cupin type-2" evidence="1">
    <location>
        <begin position="42"/>
        <end position="108"/>
    </location>
</feature>
<accession>A0A6F8YAR5</accession>
<evidence type="ECO:0000259" key="1">
    <source>
        <dbReference type="Pfam" id="PF07883"/>
    </source>
</evidence>
<organism evidence="2 3">
    <name type="scientific">Phytohabitans suffuscus</name>
    <dbReference type="NCBI Taxonomy" id="624315"/>
    <lineage>
        <taxon>Bacteria</taxon>
        <taxon>Bacillati</taxon>
        <taxon>Actinomycetota</taxon>
        <taxon>Actinomycetes</taxon>
        <taxon>Micromonosporales</taxon>
        <taxon>Micromonosporaceae</taxon>
    </lineage>
</organism>
<dbReference type="Gene3D" id="2.60.120.10">
    <property type="entry name" value="Jelly Rolls"/>
    <property type="match status" value="1"/>
</dbReference>
<sequence length="150" mass="16649">MPLPLFVPPGVGEVIKIRDTKETTIKLSSADTNGEFAFLEHRMAPYASGAALHIHKKSREAIYVVHGEIEFIVGDAKETGGAGSLLHIPPFAPHGFTNASDKEALLLFMLYPVNNRDDYMRGLGELTKDGRNPTREELAAHMERYDQFLL</sequence>
<gene>
    <name evidence="2" type="ORF">Psuf_005370</name>
</gene>
<evidence type="ECO:0000313" key="3">
    <source>
        <dbReference type="Proteomes" id="UP000503011"/>
    </source>
</evidence>
<dbReference type="Pfam" id="PF07883">
    <property type="entry name" value="Cupin_2"/>
    <property type="match status" value="1"/>
</dbReference>
<proteinExistence type="predicted"/>
<dbReference type="AlphaFoldDB" id="A0A6F8YAR5"/>
<reference evidence="2 3" key="2">
    <citation type="submission" date="2020-03" db="EMBL/GenBank/DDBJ databases">
        <authorList>
            <person name="Ichikawa N."/>
            <person name="Kimura A."/>
            <person name="Kitahashi Y."/>
            <person name="Uohara A."/>
        </authorList>
    </citation>
    <scope>NUCLEOTIDE SEQUENCE [LARGE SCALE GENOMIC DNA]</scope>
    <source>
        <strain evidence="2 3">NBRC 105367</strain>
    </source>
</reference>